<keyword evidence="2" id="KW-1185">Reference proteome</keyword>
<gene>
    <name evidence="1" type="ORF">GCM10010916_23080</name>
</gene>
<name>A0A917FU54_9BACL</name>
<dbReference type="AlphaFoldDB" id="A0A917FU54"/>
<accession>A0A917FU54</accession>
<comment type="caution">
    <text evidence="1">The sequence shown here is derived from an EMBL/GenBank/DDBJ whole genome shotgun (WGS) entry which is preliminary data.</text>
</comment>
<protein>
    <submittedName>
        <fullName evidence="1">Uncharacterized protein</fullName>
    </submittedName>
</protein>
<evidence type="ECO:0000313" key="2">
    <source>
        <dbReference type="Proteomes" id="UP000644756"/>
    </source>
</evidence>
<proteinExistence type="predicted"/>
<reference evidence="1" key="1">
    <citation type="journal article" date="2014" name="Int. J. Syst. Evol. Microbiol.">
        <title>Complete genome sequence of Corynebacterium casei LMG S-19264T (=DSM 44701T), isolated from a smear-ripened cheese.</title>
        <authorList>
            <consortium name="US DOE Joint Genome Institute (JGI-PGF)"/>
            <person name="Walter F."/>
            <person name="Albersmeier A."/>
            <person name="Kalinowski J."/>
            <person name="Ruckert C."/>
        </authorList>
    </citation>
    <scope>NUCLEOTIDE SEQUENCE</scope>
    <source>
        <strain evidence="1">CGMCC 1.12987</strain>
    </source>
</reference>
<dbReference type="Proteomes" id="UP000644756">
    <property type="component" value="Unassembled WGS sequence"/>
</dbReference>
<organism evidence="1 2">
    <name type="scientific">Paenibacillus abyssi</name>
    <dbReference type="NCBI Taxonomy" id="1340531"/>
    <lineage>
        <taxon>Bacteria</taxon>
        <taxon>Bacillati</taxon>
        <taxon>Bacillota</taxon>
        <taxon>Bacilli</taxon>
        <taxon>Bacillales</taxon>
        <taxon>Paenibacillaceae</taxon>
        <taxon>Paenibacillus</taxon>
    </lineage>
</organism>
<dbReference type="EMBL" id="BMGR01000007">
    <property type="protein sequence ID" value="GGG05392.1"/>
    <property type="molecule type" value="Genomic_DNA"/>
</dbReference>
<evidence type="ECO:0000313" key="1">
    <source>
        <dbReference type="EMBL" id="GGG05392.1"/>
    </source>
</evidence>
<reference evidence="1" key="2">
    <citation type="submission" date="2020-09" db="EMBL/GenBank/DDBJ databases">
        <authorList>
            <person name="Sun Q."/>
            <person name="Zhou Y."/>
        </authorList>
    </citation>
    <scope>NUCLEOTIDE SEQUENCE</scope>
    <source>
        <strain evidence="1">CGMCC 1.12987</strain>
    </source>
</reference>
<sequence>MPGRYPLEAEVKVIDQIGLINNTYLSFLGDAYGVNNLGPNMDPCIFSDPLPWCWSYCRMGKRGNIHQTSHNTVVDATGETPWFHHAY</sequence>